<keyword evidence="6" id="KW-1185">Reference proteome</keyword>
<reference evidence="5 6" key="2">
    <citation type="submission" date="2018-11" db="EMBL/GenBank/DDBJ databases">
        <authorList>
            <consortium name="Pathogen Informatics"/>
        </authorList>
    </citation>
    <scope>NUCLEOTIDE SEQUENCE [LARGE SCALE GENOMIC DNA]</scope>
    <source>
        <strain evidence="5 6">MHpl1</strain>
    </source>
</reference>
<accession>A0A0N4X950</accession>
<reference evidence="7" key="1">
    <citation type="submission" date="2017-02" db="UniProtKB">
        <authorList>
            <consortium name="WormBaseParasite"/>
        </authorList>
    </citation>
    <scope>IDENTIFICATION</scope>
</reference>
<evidence type="ECO:0000256" key="2">
    <source>
        <dbReference type="ARBA" id="ARBA00023274"/>
    </source>
</evidence>
<dbReference type="AlphaFoldDB" id="A0A0N4X950"/>
<dbReference type="GO" id="GO:0003735">
    <property type="term" value="F:structural constituent of ribosome"/>
    <property type="evidence" value="ECO:0007669"/>
    <property type="project" value="UniProtKB-UniRule"/>
</dbReference>
<protein>
    <recommendedName>
        <fullName evidence="4">60S ribosomal protein L41</fullName>
    </recommendedName>
</protein>
<proteinExistence type="inferred from homology"/>
<dbReference type="WBParaSite" id="HPLM_0002089201-mRNA-1">
    <property type="protein sequence ID" value="HPLM_0002089201-mRNA-1"/>
    <property type="gene ID" value="HPLM_0002089201"/>
</dbReference>
<dbReference type="InterPro" id="IPR007836">
    <property type="entry name" value="Ribosomal_eS32"/>
</dbReference>
<sequence length="70" mass="8220">MRCSVYVSTDATRTLTEGCLARADALQLSLNLFLLCFVSAKERGASSIMREKWRKKRMRRLKRKRRAQKK</sequence>
<evidence type="ECO:0000256" key="1">
    <source>
        <dbReference type="ARBA" id="ARBA00022980"/>
    </source>
</evidence>
<evidence type="ECO:0000313" key="7">
    <source>
        <dbReference type="WBParaSite" id="HPLM_0002089201-mRNA-1"/>
    </source>
</evidence>
<evidence type="ECO:0000313" key="5">
    <source>
        <dbReference type="EMBL" id="VDO86571.1"/>
    </source>
</evidence>
<comment type="similarity">
    <text evidence="3 4">Belongs to the eukaryotic ribosomal protein eS32 family.</text>
</comment>
<evidence type="ECO:0000256" key="3">
    <source>
        <dbReference type="ARBA" id="ARBA00043969"/>
    </source>
</evidence>
<dbReference type="EMBL" id="UZAF01022682">
    <property type="protein sequence ID" value="VDO86571.1"/>
    <property type="molecule type" value="Genomic_DNA"/>
</dbReference>
<dbReference type="GO" id="GO:0006412">
    <property type="term" value="P:translation"/>
    <property type="evidence" value="ECO:0007669"/>
    <property type="project" value="InterPro"/>
</dbReference>
<keyword evidence="2 4" id="KW-0687">Ribonucleoprotein</keyword>
<gene>
    <name evidence="5" type="ORF">HPLM_LOCUS20884</name>
</gene>
<comment type="subunit">
    <text evidence="4">Component of the large ribosomal subunit.</text>
</comment>
<organism evidence="7">
    <name type="scientific">Haemonchus placei</name>
    <name type="common">Barber's pole worm</name>
    <dbReference type="NCBI Taxonomy" id="6290"/>
    <lineage>
        <taxon>Eukaryota</taxon>
        <taxon>Metazoa</taxon>
        <taxon>Ecdysozoa</taxon>
        <taxon>Nematoda</taxon>
        <taxon>Chromadorea</taxon>
        <taxon>Rhabditida</taxon>
        <taxon>Rhabditina</taxon>
        <taxon>Rhabditomorpha</taxon>
        <taxon>Strongyloidea</taxon>
        <taxon>Trichostrongylidae</taxon>
        <taxon>Haemonchus</taxon>
    </lineage>
</organism>
<dbReference type="GO" id="GO:0005840">
    <property type="term" value="C:ribosome"/>
    <property type="evidence" value="ECO:0007669"/>
    <property type="project" value="UniProtKB-KW"/>
</dbReference>
<dbReference type="Proteomes" id="UP000268014">
    <property type="component" value="Unassembled WGS sequence"/>
</dbReference>
<dbReference type="Pfam" id="PF05162">
    <property type="entry name" value="Ribosomal_L41"/>
    <property type="match status" value="1"/>
</dbReference>
<evidence type="ECO:0000313" key="6">
    <source>
        <dbReference type="Proteomes" id="UP000268014"/>
    </source>
</evidence>
<keyword evidence="1 4" id="KW-0689">Ribosomal protein</keyword>
<dbReference type="GO" id="GO:1990904">
    <property type="term" value="C:ribonucleoprotein complex"/>
    <property type="evidence" value="ECO:0007669"/>
    <property type="project" value="UniProtKB-KW"/>
</dbReference>
<name>A0A0N4X950_HAEPC</name>
<evidence type="ECO:0000256" key="4">
    <source>
        <dbReference type="RuleBase" id="RU368055"/>
    </source>
</evidence>